<feature type="chain" id="PRO_5003515851" description="Keratin associated protein" evidence="1">
    <location>
        <begin position="29"/>
        <end position="78"/>
    </location>
</feature>
<sequence>MKFKITTIPMIAAGGLAAGLLLAPVASANIDPCASAVSSSRCLGPSGIDGFAVPGSSPGAGFGNGPYGPWGGVPTIGR</sequence>
<dbReference type="AlphaFoldDB" id="G8RHU4"/>
<dbReference type="EMBL" id="CP003169">
    <property type="protein sequence ID" value="AEV72094.1"/>
    <property type="molecule type" value="Genomic_DNA"/>
</dbReference>
<proteinExistence type="predicted"/>
<dbReference type="eggNOG" id="ENOG50328HX">
    <property type="taxonomic scope" value="Bacteria"/>
</dbReference>
<dbReference type="STRING" id="710685.MycrhN_1478"/>
<name>G8RHU4_MYCRN</name>
<keyword evidence="1" id="KW-0732">Signal</keyword>
<organism evidence="2 3">
    <name type="scientific">Mycolicibacterium rhodesiae (strain NBB3)</name>
    <name type="common">Mycobacterium rhodesiae</name>
    <dbReference type="NCBI Taxonomy" id="710685"/>
    <lineage>
        <taxon>Bacteria</taxon>
        <taxon>Bacillati</taxon>
        <taxon>Actinomycetota</taxon>
        <taxon>Actinomycetes</taxon>
        <taxon>Mycobacteriales</taxon>
        <taxon>Mycobacteriaceae</taxon>
        <taxon>Mycolicibacterium</taxon>
    </lineage>
</organism>
<protein>
    <recommendedName>
        <fullName evidence="4">Keratin associated protein</fullName>
    </recommendedName>
</protein>
<dbReference type="KEGG" id="mrh:MycrhN_1478"/>
<evidence type="ECO:0000313" key="3">
    <source>
        <dbReference type="Proteomes" id="UP000005442"/>
    </source>
</evidence>
<accession>G8RHU4</accession>
<evidence type="ECO:0008006" key="4">
    <source>
        <dbReference type="Google" id="ProtNLM"/>
    </source>
</evidence>
<reference evidence="2 3" key="1">
    <citation type="submission" date="2011-12" db="EMBL/GenBank/DDBJ databases">
        <title>Complete sequence of Mycobacterium rhodesiae NBB3.</title>
        <authorList>
            <consortium name="US DOE Joint Genome Institute"/>
            <person name="Lucas S."/>
            <person name="Han J."/>
            <person name="Lapidus A."/>
            <person name="Cheng J.-F."/>
            <person name="Goodwin L."/>
            <person name="Pitluck S."/>
            <person name="Peters L."/>
            <person name="Mikhailova N."/>
            <person name="Gu W."/>
            <person name="Detter J.C."/>
            <person name="Han C."/>
            <person name="Tapia R."/>
            <person name="Land M."/>
            <person name="Hauser L."/>
            <person name="Kyrpides N."/>
            <person name="Ivanova N."/>
            <person name="Pagani I."/>
            <person name="Mattes T."/>
            <person name="Holmes A."/>
            <person name="Rutledge P."/>
            <person name="Paulsen I."/>
            <person name="Coleman N."/>
            <person name="Woyke T."/>
        </authorList>
    </citation>
    <scope>NUCLEOTIDE SEQUENCE [LARGE SCALE GENOMIC DNA]</scope>
    <source>
        <strain evidence="2 3">NBB3</strain>
    </source>
</reference>
<keyword evidence="3" id="KW-1185">Reference proteome</keyword>
<evidence type="ECO:0000313" key="2">
    <source>
        <dbReference type="EMBL" id="AEV72094.1"/>
    </source>
</evidence>
<dbReference type="HOGENOM" id="CLU_2618252_0_0_11"/>
<evidence type="ECO:0000256" key="1">
    <source>
        <dbReference type="SAM" id="SignalP"/>
    </source>
</evidence>
<feature type="signal peptide" evidence="1">
    <location>
        <begin position="1"/>
        <end position="28"/>
    </location>
</feature>
<dbReference type="Proteomes" id="UP000005442">
    <property type="component" value="Chromosome"/>
</dbReference>
<gene>
    <name evidence="2" type="ordered locus">MycrhN_1478</name>
</gene>